<evidence type="ECO:0000256" key="4">
    <source>
        <dbReference type="ARBA" id="ARBA00022801"/>
    </source>
</evidence>
<dbReference type="GO" id="GO:0005975">
    <property type="term" value="P:carbohydrate metabolic process"/>
    <property type="evidence" value="ECO:0007669"/>
    <property type="project" value="InterPro"/>
</dbReference>
<dbReference type="InterPro" id="IPR001261">
    <property type="entry name" value="ArgE/DapE_CS"/>
</dbReference>
<evidence type="ECO:0000256" key="1">
    <source>
        <dbReference type="ARBA" id="ARBA00006247"/>
    </source>
</evidence>
<dbReference type="PROSITE" id="PS00758">
    <property type="entry name" value="ARGE_DAPE_CPG2_1"/>
    <property type="match status" value="1"/>
</dbReference>
<keyword evidence="3 10" id="KW-0418">Kinase</keyword>
<dbReference type="Pfam" id="PF02782">
    <property type="entry name" value="FGGY_C"/>
    <property type="match status" value="1"/>
</dbReference>
<dbReference type="NCBIfam" id="NF007811">
    <property type="entry name" value="PRK10519.1"/>
    <property type="match status" value="1"/>
</dbReference>
<gene>
    <name evidence="10" type="ORF">BBAD15_g523</name>
</gene>
<dbReference type="CDD" id="cd07779">
    <property type="entry name" value="ASKHA_NBD_FGGY_YgcE-like"/>
    <property type="match status" value="1"/>
</dbReference>
<evidence type="ECO:0000259" key="9">
    <source>
        <dbReference type="Pfam" id="PF07687"/>
    </source>
</evidence>
<feature type="transmembrane region" description="Helical" evidence="5">
    <location>
        <begin position="907"/>
        <end position="927"/>
    </location>
</feature>
<feature type="transmembrane region" description="Helical" evidence="5">
    <location>
        <begin position="720"/>
        <end position="742"/>
    </location>
</feature>
<evidence type="ECO:0000313" key="10">
    <source>
        <dbReference type="EMBL" id="KGQ13563.1"/>
    </source>
</evidence>
<evidence type="ECO:0000259" key="7">
    <source>
        <dbReference type="Pfam" id="PF02782"/>
    </source>
</evidence>
<evidence type="ECO:0000256" key="2">
    <source>
        <dbReference type="ARBA" id="ARBA00022679"/>
    </source>
</evidence>
<dbReference type="HOGENOM" id="CLU_262548_0_0_1"/>
<dbReference type="InterPro" id="IPR011650">
    <property type="entry name" value="Peptidase_M20_dimer"/>
</dbReference>
<sequence length="1287" mass="139245">MYDLAGNIVCEGKGQLQPMYTPDADTAEHPDDDLWDSLCRAGQDLMSHFTGDKNAIVGIGLGSIRCCRALLKADGTPAEPLISWQDARVTRPYEHTNPDVAWVTSFSGYLSHRLTGEFKDNIANYFGQWPVDYKTWTWSDDDEVLKKFNIPRTMLFDVQMPGTVIGHLTETAAKATGFPAGLPVVCTTSDKPVEALGAGLLDDETAVISLGTYIALMMNGKALPKAPVSWWPIMSSIPETLLYEGYGIRKGMWTVSWLRDMLGESLIQDAKAQNLSPEGLLNQKAALVPPGCNGLMTVLDWLTNPWEPFKRGIMIGFDSSMDYAWIYRSILESIALTLKNNYDNMCHEMDHFAKQVIITGGGSNSDLFMQIFADVFNLPVRRNEINGCASLGAAINTAVGLGLYTSYETAVEKMTPVACDAGLNAQARRVIFLADRLQCDDTAFLIRQRSQQFVQRFNVTQAPYRVLNFIRTLQRLGENVVAAAHVHLRGNRHPGVCRTAYFVSPAGFYLAAKPVFLEQIRQRGQVVNARFTAGYHHMPRGIALTANDGQQIFGACRTPFIAFFGFGQNAEQRHFTIRELIPGGKNWYGVFDFTTLNGAFGKVVSGVNPAGESLDVAKSAFRGNGGYGAMDGFLFAFGLIPAVMFALGMINVLEHYGALRAARKLLTPMLRPLLGVPGATGLALIGSLQSTDVGASLTRVLADEGQITEKEKTVFTMFQFSAGAMITNFFSSGAVLFTLIAVDGSQAVPSSIGMCVAVMFIMKIVGANMMRLVLNVTEPKPMITDVFVAGARKGWTIATTSTLPNVLMAFIIIYALELTGALQGMAWLFGPVMKLFGLPGEAAAVLIGGWMSMGGGVGVAISLFERGILSGEHLAILAPAIYLMGSQVQYAGRILGVVGIPAKRIPLMIALSVLNAFCAMLIMRVLILEVVNIDCGTATIAGVEEVSRIFQQWYLSENWHCDSVDLGNKVGPGLFATNKPNAGQYDVLLVGHMDTVFPPGTVSERPFSIEGDRAYGPGVSDMKSGLLSILWALRSLDKADLERLAIAVTMNPDEETGSAHSHEWIGSIAKRSRCVLVCEAARADGSLVKARKGMARYRLAFKGVAAHAGNDPEKGRSAVKALAHAVLAISDLADMTKGTTLNTGVISGGVGANIVADHAEMIVDLRFNDNDEYLRVNEAIQSFSQRQFEPEVLTTVEQQAQTPAMAPSAETEKLMKLVEKAGEAVDVEVRWQAVGGGSDANHTAALGVPSLDGFGPVGAGFHSPSEYLELSSIEPRVRLLREVIRSL</sequence>
<dbReference type="InterPro" id="IPR018484">
    <property type="entry name" value="FGGY_N"/>
</dbReference>
<dbReference type="EMBL" id="ANFO01000035">
    <property type="protein sequence ID" value="KGQ13563.1"/>
    <property type="molecule type" value="Genomic_DNA"/>
</dbReference>
<dbReference type="InterPro" id="IPR011642">
    <property type="entry name" value="Gate_dom"/>
</dbReference>
<dbReference type="CDD" id="cd03885">
    <property type="entry name" value="M20_CPDG2"/>
    <property type="match status" value="1"/>
</dbReference>
<dbReference type="STRING" id="1245745.A0A0A2W0Y4"/>
<dbReference type="Gene3D" id="3.30.420.40">
    <property type="match status" value="3"/>
</dbReference>
<keyword evidence="2" id="KW-0808">Transferase</keyword>
<dbReference type="InterPro" id="IPR050406">
    <property type="entry name" value="FGGY_Carb_Kinase"/>
</dbReference>
<evidence type="ECO:0000313" key="11">
    <source>
        <dbReference type="Proteomes" id="UP000030106"/>
    </source>
</evidence>
<dbReference type="InterPro" id="IPR018485">
    <property type="entry name" value="FGGY_C"/>
</dbReference>
<feature type="transmembrane region" description="Helical" evidence="5">
    <location>
        <begin position="806"/>
        <end position="830"/>
    </location>
</feature>
<evidence type="ECO:0000259" key="6">
    <source>
        <dbReference type="Pfam" id="PF00370"/>
    </source>
</evidence>
<keyword evidence="4" id="KW-0378">Hydrolase</keyword>
<evidence type="ECO:0000256" key="5">
    <source>
        <dbReference type="SAM" id="Phobius"/>
    </source>
</evidence>
<feature type="domain" description="Carbohydrate kinase FGGY C-terminal" evidence="7">
    <location>
        <begin position="206"/>
        <end position="399"/>
    </location>
</feature>
<dbReference type="SUPFAM" id="SSF53187">
    <property type="entry name" value="Zn-dependent exopeptidases"/>
    <property type="match status" value="1"/>
</dbReference>
<dbReference type="GO" id="GO:0016787">
    <property type="term" value="F:hydrolase activity"/>
    <property type="evidence" value="ECO:0007669"/>
    <property type="project" value="UniProtKB-KW"/>
</dbReference>
<name>A0A0A2W0Y4_BEABA</name>
<evidence type="ECO:0000256" key="3">
    <source>
        <dbReference type="ARBA" id="ARBA00022777"/>
    </source>
</evidence>
<feature type="transmembrane region" description="Helical" evidence="5">
    <location>
        <begin position="632"/>
        <end position="653"/>
    </location>
</feature>
<dbReference type="InterPro" id="IPR043129">
    <property type="entry name" value="ATPase_NBD"/>
</dbReference>
<dbReference type="GO" id="GO:0016301">
    <property type="term" value="F:kinase activity"/>
    <property type="evidence" value="ECO:0007669"/>
    <property type="project" value="UniProtKB-KW"/>
</dbReference>
<dbReference type="SUPFAM" id="SSF53067">
    <property type="entry name" value="Actin-like ATPase domain"/>
    <property type="match status" value="2"/>
</dbReference>
<dbReference type="Gene3D" id="3.40.630.10">
    <property type="entry name" value="Zn peptidases"/>
    <property type="match status" value="1"/>
</dbReference>
<feature type="transmembrane region" description="Helical" evidence="5">
    <location>
        <begin position="842"/>
        <end position="864"/>
    </location>
</feature>
<protein>
    <submittedName>
        <fullName evidence="10">Putative sugar kinase YgcE</fullName>
    </submittedName>
</protein>
<keyword evidence="5" id="KW-1133">Transmembrane helix</keyword>
<keyword evidence="5" id="KW-0812">Transmembrane</keyword>
<keyword evidence="5" id="KW-0472">Membrane</keyword>
<dbReference type="InterPro" id="IPR002933">
    <property type="entry name" value="Peptidase_M20"/>
</dbReference>
<reference evidence="10 11" key="1">
    <citation type="submission" date="2012-10" db="EMBL/GenBank/DDBJ databases">
        <title>Genome sequencing and analysis of entomopathogenic fungi Beauveria bassiana D1-5.</title>
        <authorList>
            <person name="Li Q."/>
            <person name="Wang L."/>
            <person name="Zhang Z."/>
            <person name="Wang Q."/>
            <person name="Ren J."/>
            <person name="Wang M."/>
            <person name="Xu W."/>
            <person name="Wang J."/>
            <person name="Lu Y."/>
            <person name="Du Q."/>
            <person name="Sun Z."/>
        </authorList>
    </citation>
    <scope>NUCLEOTIDE SEQUENCE [LARGE SCALE GENOMIC DNA]</scope>
    <source>
        <strain evidence="10 11">D1-5</strain>
    </source>
</reference>
<proteinExistence type="inferred from homology"/>
<dbReference type="InterPro" id="IPR036264">
    <property type="entry name" value="Bact_exopeptidase_dim_dom"/>
</dbReference>
<feature type="domain" description="Nucleoside transporter/FeoB GTPase Gate" evidence="8">
    <location>
        <begin position="637"/>
        <end position="731"/>
    </location>
</feature>
<feature type="transmembrane region" description="Helical" evidence="5">
    <location>
        <begin position="754"/>
        <end position="774"/>
    </location>
</feature>
<dbReference type="PANTHER" id="PTHR43095:SF5">
    <property type="entry name" value="XYLULOSE KINASE"/>
    <property type="match status" value="1"/>
</dbReference>
<dbReference type="Pfam" id="PF00370">
    <property type="entry name" value="FGGY_N"/>
    <property type="match status" value="1"/>
</dbReference>
<dbReference type="Pfam" id="PF07670">
    <property type="entry name" value="Gate"/>
    <property type="match status" value="2"/>
</dbReference>
<dbReference type="Gene3D" id="3.30.70.360">
    <property type="match status" value="1"/>
</dbReference>
<dbReference type="Pfam" id="PF07687">
    <property type="entry name" value="M20_dimer"/>
    <property type="match status" value="1"/>
</dbReference>
<dbReference type="Proteomes" id="UP000030106">
    <property type="component" value="Unassembled WGS sequence"/>
</dbReference>
<organism evidence="10 11">
    <name type="scientific">Beauveria bassiana D1-5</name>
    <dbReference type="NCBI Taxonomy" id="1245745"/>
    <lineage>
        <taxon>Eukaryota</taxon>
        <taxon>Fungi</taxon>
        <taxon>Dikarya</taxon>
        <taxon>Ascomycota</taxon>
        <taxon>Pezizomycotina</taxon>
        <taxon>Sordariomycetes</taxon>
        <taxon>Hypocreomycetidae</taxon>
        <taxon>Hypocreales</taxon>
        <taxon>Cordycipitaceae</taxon>
        <taxon>Beauveria</taxon>
    </lineage>
</organism>
<comment type="similarity">
    <text evidence="1">Belongs to the peptidase M20A family.</text>
</comment>
<evidence type="ECO:0000259" key="8">
    <source>
        <dbReference type="Pfam" id="PF07670"/>
    </source>
</evidence>
<dbReference type="SUPFAM" id="SSF55031">
    <property type="entry name" value="Bacterial exopeptidase dimerisation domain"/>
    <property type="match status" value="1"/>
</dbReference>
<dbReference type="Pfam" id="PF01546">
    <property type="entry name" value="Peptidase_M20"/>
    <property type="match status" value="1"/>
</dbReference>
<comment type="caution">
    <text evidence="10">The sequence shown here is derived from an EMBL/GenBank/DDBJ whole genome shotgun (WGS) entry which is preliminary data.</text>
</comment>
<dbReference type="PANTHER" id="PTHR43095">
    <property type="entry name" value="SUGAR KINASE"/>
    <property type="match status" value="1"/>
</dbReference>
<accession>A0A0A2W0Y4</accession>
<feature type="domain" description="Nucleoside transporter/FeoB GTPase Gate" evidence="8">
    <location>
        <begin position="801"/>
        <end position="889"/>
    </location>
</feature>
<feature type="domain" description="Carbohydrate kinase FGGY N-terminal" evidence="6">
    <location>
        <begin position="102"/>
        <end position="197"/>
    </location>
</feature>
<feature type="domain" description="Peptidase M20 dimerisation" evidence="9">
    <location>
        <begin position="1090"/>
        <end position="1186"/>
    </location>
</feature>
<feature type="transmembrane region" description="Helical" evidence="5">
    <location>
        <begin position="876"/>
        <end position="895"/>
    </location>
</feature>